<dbReference type="PIRSF" id="PIRSF010260">
    <property type="entry name" value="UCP010260"/>
    <property type="match status" value="1"/>
</dbReference>
<gene>
    <name evidence="3" type="ORF">DZF93_04285</name>
    <name evidence="2" type="ORF">VO01_06920</name>
</gene>
<reference evidence="2 4" key="1">
    <citation type="journal article" date="2015" name="Genome Announc.">
        <title>Complete Genome Sequence of Clavibacter michiganensis subsp. insidiosus R1-1 Using PacBio Single-Molecule Real-Time Technology.</title>
        <authorList>
            <person name="Lu Y."/>
            <person name="Samac D.A."/>
            <person name="Glazebrook J."/>
            <person name="Ishimaru C.A."/>
        </authorList>
    </citation>
    <scope>NUCLEOTIDE SEQUENCE [LARGE SCALE GENOMIC DNA]</scope>
    <source>
        <strain evidence="2 4">R1-1</strain>
    </source>
</reference>
<sequence>MRRSTYTATAVTYGSVGGTQAVDIMTYPPEGYRPAEASARLGSGDERFEQAVALLMTWGVQRGSGIKVTRIEQEVPDDPGYTGLEFDEDGVPQVPVDRPRETLYGDDGTAWITSGTSAVLRMPFGPFHPEAPVRVVYTVQETDRVGFAYGTVHGHPLSGEEAFLVSREPDGSVWLTLRVFSRPASWPMRLASPVLRIVQGVFMRRYLRSLHPAVASA</sequence>
<dbReference type="HOGENOM" id="CLU_080841_1_0_11"/>
<dbReference type="InterPro" id="IPR014457">
    <property type="entry name" value="UCP010260"/>
</dbReference>
<dbReference type="EMBL" id="CP011043">
    <property type="protein sequence ID" value="AJW78898.1"/>
    <property type="molecule type" value="Genomic_DNA"/>
</dbReference>
<dbReference type="Pfam" id="PF09348">
    <property type="entry name" value="DUF1990"/>
    <property type="match status" value="2"/>
</dbReference>
<reference evidence="3 5" key="2">
    <citation type="submission" date="2018-08" db="EMBL/GenBank/DDBJ databases">
        <title>Genome Sequence of Clavibacter michiganensis Subspecies type strains, and the Atypical Peach-Colored Strains Isolated from Tomato.</title>
        <authorList>
            <person name="Osdaghi E."/>
            <person name="Portier P."/>
            <person name="Briand M."/>
            <person name="Jacques M.-A."/>
        </authorList>
    </citation>
    <scope>NUCLEOTIDE SEQUENCE [LARGE SCALE GENOMIC DNA]</scope>
    <source>
        <strain evidence="3 5">CFBP 6488</strain>
    </source>
</reference>
<dbReference type="OrthoDB" id="120660at2"/>
<feature type="domain" description="DUF1990" evidence="1">
    <location>
        <begin position="26"/>
        <end position="73"/>
    </location>
</feature>
<dbReference type="RefSeq" id="WP_045527844.1">
    <property type="nucleotide sequence ID" value="NZ_CP011043.1"/>
</dbReference>
<proteinExistence type="predicted"/>
<evidence type="ECO:0000313" key="3">
    <source>
        <dbReference type="EMBL" id="RIJ44047.1"/>
    </source>
</evidence>
<feature type="domain" description="DUF1990" evidence="1">
    <location>
        <begin position="111"/>
        <end position="208"/>
    </location>
</feature>
<protein>
    <submittedName>
        <fullName evidence="3">DUF1990 domain-containing protein</fullName>
    </submittedName>
</protein>
<accession>A0A0D5CGW3</accession>
<dbReference type="PANTHER" id="PTHR34202">
    <property type="entry name" value="UPF0548 PROTEIN"/>
    <property type="match status" value="1"/>
</dbReference>
<dbReference type="InterPro" id="IPR018960">
    <property type="entry name" value="DUF1990"/>
</dbReference>
<dbReference type="KEGG" id="cmh:VO01_06920"/>
<evidence type="ECO:0000313" key="2">
    <source>
        <dbReference type="EMBL" id="AJW78898.1"/>
    </source>
</evidence>
<evidence type="ECO:0000259" key="1">
    <source>
        <dbReference type="Pfam" id="PF09348"/>
    </source>
</evidence>
<dbReference type="AlphaFoldDB" id="A0A0D5CGW3"/>
<dbReference type="PATRIC" id="fig|33014.5.peg.1439"/>
<evidence type="ECO:0000313" key="5">
    <source>
        <dbReference type="Proteomes" id="UP000266634"/>
    </source>
</evidence>
<organism evidence="2 4">
    <name type="scientific">Clavibacter michiganensis subsp. insidiosus</name>
    <dbReference type="NCBI Taxonomy" id="33014"/>
    <lineage>
        <taxon>Bacteria</taxon>
        <taxon>Bacillati</taxon>
        <taxon>Actinomycetota</taxon>
        <taxon>Actinomycetes</taxon>
        <taxon>Micrococcales</taxon>
        <taxon>Microbacteriaceae</taxon>
        <taxon>Clavibacter</taxon>
    </lineage>
</organism>
<evidence type="ECO:0000313" key="4">
    <source>
        <dbReference type="Proteomes" id="UP000032604"/>
    </source>
</evidence>
<name>A0A0D5CGW3_9MICO</name>
<dbReference type="PANTHER" id="PTHR34202:SF1">
    <property type="entry name" value="UPF0548 PROTEIN"/>
    <property type="match status" value="1"/>
</dbReference>
<dbReference type="EMBL" id="QWEA01000097">
    <property type="protein sequence ID" value="RIJ44047.1"/>
    <property type="molecule type" value="Genomic_DNA"/>
</dbReference>
<dbReference type="Proteomes" id="UP000266634">
    <property type="component" value="Unassembled WGS sequence"/>
</dbReference>
<dbReference type="Proteomes" id="UP000032604">
    <property type="component" value="Chromosome"/>
</dbReference>